<protein>
    <submittedName>
        <fullName evidence="1">Uncharacterized protein</fullName>
    </submittedName>
</protein>
<name>A0A2N8P437_STRNR</name>
<keyword evidence="2" id="KW-1185">Reference proteome</keyword>
<accession>A0A2N8P437</accession>
<proteinExistence type="predicted"/>
<evidence type="ECO:0000313" key="1">
    <source>
        <dbReference type="EMBL" id="PNE35776.1"/>
    </source>
</evidence>
<gene>
    <name evidence="1" type="ORF">AOB60_43080</name>
</gene>
<sequence>MAEVLKTMKAPEAMAVLAYVLYGSTPELIGQQLGITTYAAFRVVSQSLSMLRHPAQVQKLRDYIMDTDGEVVIDFELRGMIRGWNMERFAPVCVQCARRYQLDRLHSPYVWRNFLGRPRKYCSNRCRQAAYRARRSERNTP</sequence>
<dbReference type="Proteomes" id="UP000236047">
    <property type="component" value="Unassembled WGS sequence"/>
</dbReference>
<dbReference type="EMBL" id="LJSN01000007">
    <property type="protein sequence ID" value="PNE35776.1"/>
    <property type="molecule type" value="Genomic_DNA"/>
</dbReference>
<organism evidence="1 2">
    <name type="scientific">Streptomyces noursei</name>
    <name type="common">Streptomyces albulus</name>
    <dbReference type="NCBI Taxonomy" id="1971"/>
    <lineage>
        <taxon>Bacteria</taxon>
        <taxon>Bacillati</taxon>
        <taxon>Actinomycetota</taxon>
        <taxon>Actinomycetes</taxon>
        <taxon>Kitasatosporales</taxon>
        <taxon>Streptomycetaceae</taxon>
        <taxon>Streptomyces</taxon>
    </lineage>
</organism>
<reference evidence="2" key="1">
    <citation type="submission" date="2015-09" db="EMBL/GenBank/DDBJ databases">
        <authorList>
            <person name="Graham D.E."/>
            <person name="Mahan K.M."/>
            <person name="Klingeman D.M."/>
            <person name="Fida T."/>
            <person name="Giannone R.J."/>
            <person name="Hettich R.L."/>
            <person name="Parry R.J."/>
            <person name="Spain J.C."/>
        </authorList>
    </citation>
    <scope>NUCLEOTIDE SEQUENCE [LARGE SCALE GENOMIC DNA]</scope>
    <source>
        <strain evidence="2">JCM 4701</strain>
    </source>
</reference>
<dbReference type="AlphaFoldDB" id="A0A2N8P437"/>
<evidence type="ECO:0000313" key="2">
    <source>
        <dbReference type="Proteomes" id="UP000236047"/>
    </source>
</evidence>
<comment type="caution">
    <text evidence="1">The sequence shown here is derived from an EMBL/GenBank/DDBJ whole genome shotgun (WGS) entry which is preliminary data.</text>
</comment>